<proteinExistence type="inferred from homology"/>
<dbReference type="PANTHER" id="PTHR34582:SF6">
    <property type="entry name" value="UPF0702 TRANSMEMBRANE PROTEIN YCAP"/>
    <property type="match status" value="1"/>
</dbReference>
<evidence type="ECO:0000256" key="2">
    <source>
        <dbReference type="ARBA" id="ARBA00006448"/>
    </source>
</evidence>
<dbReference type="InterPro" id="IPR007353">
    <property type="entry name" value="DUF421"/>
</dbReference>
<dbReference type="RefSeq" id="WP_012905754.1">
    <property type="nucleotide sequence ID" value="NZ_CAJTBI010000001.1"/>
</dbReference>
<feature type="transmembrane region" description="Helical" evidence="7">
    <location>
        <begin position="6"/>
        <end position="22"/>
    </location>
</feature>
<gene>
    <name evidence="9" type="ORF">E2R62_03995</name>
</gene>
<keyword evidence="3" id="KW-1003">Cell membrane</keyword>
<dbReference type="Pfam" id="PF04239">
    <property type="entry name" value="DUF421"/>
    <property type="match status" value="1"/>
</dbReference>
<name>A0A482PM09_CITRO</name>
<dbReference type="GO" id="GO:0005886">
    <property type="term" value="C:plasma membrane"/>
    <property type="evidence" value="ECO:0007669"/>
    <property type="project" value="UniProtKB-SubCell"/>
</dbReference>
<evidence type="ECO:0000256" key="7">
    <source>
        <dbReference type="SAM" id="Phobius"/>
    </source>
</evidence>
<comment type="similarity">
    <text evidence="2">Belongs to the UPF0702 family.</text>
</comment>
<evidence type="ECO:0000256" key="6">
    <source>
        <dbReference type="ARBA" id="ARBA00023136"/>
    </source>
</evidence>
<dbReference type="EMBL" id="CP038008">
    <property type="protein sequence ID" value="QBY31955.1"/>
    <property type="molecule type" value="Genomic_DNA"/>
</dbReference>
<evidence type="ECO:0000259" key="8">
    <source>
        <dbReference type="Pfam" id="PF04239"/>
    </source>
</evidence>
<evidence type="ECO:0000256" key="5">
    <source>
        <dbReference type="ARBA" id="ARBA00022989"/>
    </source>
</evidence>
<evidence type="ECO:0000256" key="1">
    <source>
        <dbReference type="ARBA" id="ARBA00004651"/>
    </source>
</evidence>
<feature type="domain" description="YetF C-terminal" evidence="8">
    <location>
        <begin position="80"/>
        <end position="148"/>
    </location>
</feature>
<protein>
    <submittedName>
        <fullName evidence="9">DUF421 domain-containing protein</fullName>
    </submittedName>
</protein>
<evidence type="ECO:0000256" key="3">
    <source>
        <dbReference type="ARBA" id="ARBA00022475"/>
    </source>
</evidence>
<feature type="transmembrane region" description="Helical" evidence="7">
    <location>
        <begin position="55"/>
        <end position="75"/>
    </location>
</feature>
<accession>A0A482PM09</accession>
<comment type="subcellular location">
    <subcellularLocation>
        <location evidence="1">Cell membrane</location>
        <topology evidence="1">Multi-pass membrane protein</topology>
    </subcellularLocation>
</comment>
<evidence type="ECO:0000256" key="4">
    <source>
        <dbReference type="ARBA" id="ARBA00022692"/>
    </source>
</evidence>
<reference evidence="9" key="1">
    <citation type="submission" date="2019-03" db="EMBL/GenBank/DDBJ databases">
        <title>Complete genome sequence of enteropathogenic Citrobacter rodentium strain DBS100.</title>
        <authorList>
            <person name="Popov G."/>
            <person name="Fiebig A."/>
            <person name="Shideler S."/>
            <person name="Coombes B."/>
            <person name="Savchenko A."/>
        </authorList>
    </citation>
    <scope>NUCLEOTIDE SEQUENCE</scope>
    <source>
        <strain evidence="9">DBS100</strain>
    </source>
</reference>
<keyword evidence="5 7" id="KW-1133">Transmembrane helix</keyword>
<evidence type="ECO:0000313" key="9">
    <source>
        <dbReference type="EMBL" id="QBY31955.1"/>
    </source>
</evidence>
<dbReference type="AlphaFoldDB" id="A0A482PM09"/>
<dbReference type="InterPro" id="IPR023090">
    <property type="entry name" value="UPF0702_alpha/beta_dom_sf"/>
</dbReference>
<keyword evidence="4 7" id="KW-0812">Transmembrane</keyword>
<sequence>MDMVLRAVAIYLILLIVIKIAGRRTLMQMTSFDLILLLIISEATQQALLGEDFSVTGAMLTIITLVVVDILFGYLKKKIPGAENVIDGAPVILVDHGVAHQDKLQKVSISCDDIMLAARQNHGLLELKQIKYAILERNGQISIIPENEQS</sequence>
<dbReference type="PANTHER" id="PTHR34582">
    <property type="entry name" value="UPF0702 TRANSMEMBRANE PROTEIN YCAP"/>
    <property type="match status" value="1"/>
</dbReference>
<dbReference type="OMA" id="MRKQRYN"/>
<organism evidence="9">
    <name type="scientific">Citrobacter rodentium</name>
    <dbReference type="NCBI Taxonomy" id="67825"/>
    <lineage>
        <taxon>Bacteria</taxon>
        <taxon>Pseudomonadati</taxon>
        <taxon>Pseudomonadota</taxon>
        <taxon>Gammaproteobacteria</taxon>
        <taxon>Enterobacterales</taxon>
        <taxon>Enterobacteriaceae</taxon>
        <taxon>Citrobacter</taxon>
    </lineage>
</organism>
<dbReference type="Gene3D" id="3.30.240.20">
    <property type="entry name" value="bsu07140 like domains"/>
    <property type="match status" value="1"/>
</dbReference>
<keyword evidence="6 7" id="KW-0472">Membrane</keyword>